<dbReference type="InterPro" id="IPR050644">
    <property type="entry name" value="PG_Glycine_Bridge_Synth"/>
</dbReference>
<dbReference type="GO" id="GO:0016746">
    <property type="term" value="F:acyltransferase activity"/>
    <property type="evidence" value="ECO:0007669"/>
    <property type="project" value="UniProtKB-KW"/>
</dbReference>
<dbReference type="EC" id="2.3.1.-" evidence="2"/>
<dbReference type="SUPFAM" id="SSF55729">
    <property type="entry name" value="Acyl-CoA N-acyltransferases (Nat)"/>
    <property type="match status" value="1"/>
</dbReference>
<dbReference type="PANTHER" id="PTHR36174:SF1">
    <property type="entry name" value="LIPID II:GLYCINE GLYCYLTRANSFERASE"/>
    <property type="match status" value="1"/>
</dbReference>
<sequence length="364" mass="43312">MNSKNTYQLLVEDFSTEAKICFYKACLQQKWNNNTYYRYEYLNYYENENNTLKYFIFKKDNEAIILMPFLLRVISVLNQTTNYFDVTTPYGYGGPLLIENLPEEEYQEFWKHVKNWYKNNGVVTEFVRFGLIDNQHFYDGYLLPTLKNIKGRILKDQEQQWDAFLPKVRNNYRAACNHNLSFKIFNKEAITSIVISSFYEIYMDTMKRRSATSYYYFSNSYFQNLILSNPNNFYIAFTYFENKPISTELIIGYKDDIYAFLGGTLSEYFECRPNDFLRVEVIKWASINQKKSYILGGGRVDGDGLYKNKKALFPKDDDVVFYTGRKVIDEDAYEYLNQLASEKSSDANIQVDEHFFPKYRKFCT</sequence>
<dbReference type="Proteomes" id="UP001549799">
    <property type="component" value="Unassembled WGS sequence"/>
</dbReference>
<dbReference type="InterPro" id="IPR016181">
    <property type="entry name" value="Acyl_CoA_acyltransferase"/>
</dbReference>
<feature type="domain" description="BioF2-like acetyltransferase" evidence="1">
    <location>
        <begin position="169"/>
        <end position="298"/>
    </location>
</feature>
<accession>A0ABV2SWY4</accession>
<keyword evidence="2" id="KW-0012">Acyltransferase</keyword>
<name>A0ABV2SWY4_9FLAO</name>
<dbReference type="EMBL" id="JBEXAE010000004">
    <property type="protein sequence ID" value="MET6991020.1"/>
    <property type="molecule type" value="Genomic_DNA"/>
</dbReference>
<evidence type="ECO:0000313" key="2">
    <source>
        <dbReference type="EMBL" id="MET6991020.1"/>
    </source>
</evidence>
<evidence type="ECO:0000313" key="3">
    <source>
        <dbReference type="Proteomes" id="UP001549799"/>
    </source>
</evidence>
<dbReference type="RefSeq" id="WP_354615418.1">
    <property type="nucleotide sequence ID" value="NZ_JBEXAE010000004.1"/>
</dbReference>
<keyword evidence="2" id="KW-0808">Transferase</keyword>
<dbReference type="PANTHER" id="PTHR36174">
    <property type="entry name" value="LIPID II:GLYCINE GLYCYLTRANSFERASE"/>
    <property type="match status" value="1"/>
</dbReference>
<comment type="caution">
    <text evidence="2">The sequence shown here is derived from an EMBL/GenBank/DDBJ whole genome shotgun (WGS) entry which is preliminary data.</text>
</comment>
<reference evidence="2 3" key="1">
    <citation type="submission" date="2024-07" db="EMBL/GenBank/DDBJ databases">
        <title>The genome sequence of type strain Sediminicola arcticus GDMCC 1.2805.</title>
        <authorList>
            <person name="Liu Y."/>
        </authorList>
    </citation>
    <scope>NUCLEOTIDE SEQUENCE [LARGE SCALE GENOMIC DNA]</scope>
    <source>
        <strain evidence="2 3">GDMCC 1.2805</strain>
    </source>
</reference>
<dbReference type="Gene3D" id="3.40.630.30">
    <property type="match status" value="1"/>
</dbReference>
<evidence type="ECO:0000259" key="1">
    <source>
        <dbReference type="Pfam" id="PF13480"/>
    </source>
</evidence>
<keyword evidence="3" id="KW-1185">Reference proteome</keyword>
<organism evidence="2 3">
    <name type="scientific">Sediminicola arcticus</name>
    <dbReference type="NCBI Taxonomy" id="1574308"/>
    <lineage>
        <taxon>Bacteria</taxon>
        <taxon>Pseudomonadati</taxon>
        <taxon>Bacteroidota</taxon>
        <taxon>Flavobacteriia</taxon>
        <taxon>Flavobacteriales</taxon>
        <taxon>Flavobacteriaceae</taxon>
        <taxon>Sediminicola</taxon>
    </lineage>
</organism>
<dbReference type="Pfam" id="PF13480">
    <property type="entry name" value="Acetyltransf_6"/>
    <property type="match status" value="1"/>
</dbReference>
<gene>
    <name evidence="2" type="ORF">ABXZ36_10210</name>
</gene>
<dbReference type="InterPro" id="IPR038740">
    <property type="entry name" value="BioF2-like_GNAT_dom"/>
</dbReference>
<proteinExistence type="predicted"/>
<protein>
    <submittedName>
        <fullName evidence="2">GNAT family N-acetyltransferase</fullName>
        <ecNumber evidence="2">2.3.1.-</ecNumber>
    </submittedName>
</protein>